<dbReference type="AlphaFoldDB" id="A0A0A9A6T5"/>
<protein>
    <submittedName>
        <fullName evidence="2">Uncharacterized protein</fullName>
    </submittedName>
</protein>
<evidence type="ECO:0000313" key="2">
    <source>
        <dbReference type="EMBL" id="JAD47404.1"/>
    </source>
</evidence>
<proteinExistence type="predicted"/>
<name>A0A0A9A6T5_ARUDO</name>
<accession>A0A0A9A6T5</accession>
<reference evidence="2" key="2">
    <citation type="journal article" date="2015" name="Data Brief">
        <title>Shoot transcriptome of the giant reed, Arundo donax.</title>
        <authorList>
            <person name="Barrero R.A."/>
            <person name="Guerrero F.D."/>
            <person name="Moolhuijzen P."/>
            <person name="Goolsby J.A."/>
            <person name="Tidwell J."/>
            <person name="Bellgard S.E."/>
            <person name="Bellgard M.I."/>
        </authorList>
    </citation>
    <scope>NUCLEOTIDE SEQUENCE</scope>
    <source>
        <tissue evidence="2">Shoot tissue taken approximately 20 cm above the soil surface</tissue>
    </source>
</reference>
<sequence length="31" mass="3214">MSLGPGNGSAAQANKTRQGGSSLWLKNARRV</sequence>
<evidence type="ECO:0000256" key="1">
    <source>
        <dbReference type="SAM" id="MobiDB-lite"/>
    </source>
</evidence>
<feature type="region of interest" description="Disordered" evidence="1">
    <location>
        <begin position="1"/>
        <end position="31"/>
    </location>
</feature>
<organism evidence="2">
    <name type="scientific">Arundo donax</name>
    <name type="common">Giant reed</name>
    <name type="synonym">Donax arundinaceus</name>
    <dbReference type="NCBI Taxonomy" id="35708"/>
    <lineage>
        <taxon>Eukaryota</taxon>
        <taxon>Viridiplantae</taxon>
        <taxon>Streptophyta</taxon>
        <taxon>Embryophyta</taxon>
        <taxon>Tracheophyta</taxon>
        <taxon>Spermatophyta</taxon>
        <taxon>Magnoliopsida</taxon>
        <taxon>Liliopsida</taxon>
        <taxon>Poales</taxon>
        <taxon>Poaceae</taxon>
        <taxon>PACMAD clade</taxon>
        <taxon>Arundinoideae</taxon>
        <taxon>Arundineae</taxon>
        <taxon>Arundo</taxon>
    </lineage>
</organism>
<feature type="compositionally biased region" description="Polar residues" evidence="1">
    <location>
        <begin position="9"/>
        <end position="21"/>
    </location>
</feature>
<reference evidence="2" key="1">
    <citation type="submission" date="2014-09" db="EMBL/GenBank/DDBJ databases">
        <authorList>
            <person name="Magalhaes I.L.F."/>
            <person name="Oliveira U."/>
            <person name="Santos F.R."/>
            <person name="Vidigal T.H.D.A."/>
            <person name="Brescovit A.D."/>
            <person name="Santos A.J."/>
        </authorList>
    </citation>
    <scope>NUCLEOTIDE SEQUENCE</scope>
    <source>
        <tissue evidence="2">Shoot tissue taken approximately 20 cm above the soil surface</tissue>
    </source>
</reference>
<dbReference type="EMBL" id="GBRH01250491">
    <property type="protein sequence ID" value="JAD47404.1"/>
    <property type="molecule type" value="Transcribed_RNA"/>
</dbReference>